<dbReference type="Proteomes" id="UP000789525">
    <property type="component" value="Unassembled WGS sequence"/>
</dbReference>
<dbReference type="EMBL" id="CAJVPT010003571">
    <property type="protein sequence ID" value="CAG8497545.1"/>
    <property type="molecule type" value="Genomic_DNA"/>
</dbReference>
<gene>
    <name evidence="1" type="ORF">ACOLOM_LOCUS2651</name>
</gene>
<organism evidence="1 2">
    <name type="scientific">Acaulospora colombiana</name>
    <dbReference type="NCBI Taxonomy" id="27376"/>
    <lineage>
        <taxon>Eukaryota</taxon>
        <taxon>Fungi</taxon>
        <taxon>Fungi incertae sedis</taxon>
        <taxon>Mucoromycota</taxon>
        <taxon>Glomeromycotina</taxon>
        <taxon>Glomeromycetes</taxon>
        <taxon>Diversisporales</taxon>
        <taxon>Acaulosporaceae</taxon>
        <taxon>Acaulospora</taxon>
    </lineage>
</organism>
<proteinExistence type="predicted"/>
<sequence length="68" mass="7917">MQDTNTPLETQQELKEISTPKGKEVTTDKRKPNRINNSNTEIDLNVSTSLQEEQSWQTYGKHRNDTIR</sequence>
<evidence type="ECO:0000313" key="1">
    <source>
        <dbReference type="EMBL" id="CAG8497545.1"/>
    </source>
</evidence>
<accession>A0ACA9KWI5</accession>
<name>A0ACA9KWI5_9GLOM</name>
<reference evidence="1" key="1">
    <citation type="submission" date="2021-06" db="EMBL/GenBank/DDBJ databases">
        <authorList>
            <person name="Kallberg Y."/>
            <person name="Tangrot J."/>
            <person name="Rosling A."/>
        </authorList>
    </citation>
    <scope>NUCLEOTIDE SEQUENCE</scope>
    <source>
        <strain evidence="1">CL356</strain>
    </source>
</reference>
<keyword evidence="2" id="KW-1185">Reference proteome</keyword>
<comment type="caution">
    <text evidence="1">The sequence shown here is derived from an EMBL/GenBank/DDBJ whole genome shotgun (WGS) entry which is preliminary data.</text>
</comment>
<protein>
    <submittedName>
        <fullName evidence="1">15496_t:CDS:1</fullName>
    </submittedName>
</protein>
<evidence type="ECO:0000313" key="2">
    <source>
        <dbReference type="Proteomes" id="UP000789525"/>
    </source>
</evidence>